<evidence type="ECO:0000313" key="1">
    <source>
        <dbReference type="EMBL" id="VDL99695.1"/>
    </source>
</evidence>
<protein>
    <submittedName>
        <fullName evidence="3">Cystatin domain-containing protein</fullName>
    </submittedName>
</protein>
<dbReference type="Proteomes" id="UP000275846">
    <property type="component" value="Unassembled WGS sequence"/>
</dbReference>
<evidence type="ECO:0000313" key="2">
    <source>
        <dbReference type="Proteomes" id="UP000275846"/>
    </source>
</evidence>
<sequence>MASDLTIISIDMWEALGSPELKPTAARAWASNNTQMQFEGVFQATIVFEEEAFLSVFFQATIVFEGKSCLTDIYVSKSENDRLGKKTISQLGLWSRPFQEICCAVNITEEDLRKK</sequence>
<proteinExistence type="predicted"/>
<gene>
    <name evidence="1" type="ORF">SSLN_LOCUS13310</name>
</gene>
<organism evidence="3">
    <name type="scientific">Schistocephalus solidus</name>
    <name type="common">Tapeworm</name>
    <dbReference type="NCBI Taxonomy" id="70667"/>
    <lineage>
        <taxon>Eukaryota</taxon>
        <taxon>Metazoa</taxon>
        <taxon>Spiralia</taxon>
        <taxon>Lophotrochozoa</taxon>
        <taxon>Platyhelminthes</taxon>
        <taxon>Cestoda</taxon>
        <taxon>Eucestoda</taxon>
        <taxon>Diphyllobothriidea</taxon>
        <taxon>Diphyllobothriidae</taxon>
        <taxon>Schistocephalus</taxon>
    </lineage>
</organism>
<evidence type="ECO:0000313" key="3">
    <source>
        <dbReference type="WBParaSite" id="SSLN_0001381301-mRNA-1"/>
    </source>
</evidence>
<name>A0A183TA12_SCHSO</name>
<accession>A0A183TA12</accession>
<dbReference type="EMBL" id="UYSU01037983">
    <property type="protein sequence ID" value="VDL99695.1"/>
    <property type="molecule type" value="Genomic_DNA"/>
</dbReference>
<reference evidence="1 2" key="2">
    <citation type="submission" date="2018-11" db="EMBL/GenBank/DDBJ databases">
        <authorList>
            <consortium name="Pathogen Informatics"/>
        </authorList>
    </citation>
    <scope>NUCLEOTIDE SEQUENCE [LARGE SCALE GENOMIC DNA]</scope>
    <source>
        <strain evidence="1 2">NST_G2</strain>
    </source>
</reference>
<reference evidence="3" key="1">
    <citation type="submission" date="2016-06" db="UniProtKB">
        <authorList>
            <consortium name="WormBaseParasite"/>
        </authorList>
    </citation>
    <scope>IDENTIFICATION</scope>
</reference>
<dbReference type="AlphaFoldDB" id="A0A183TA12"/>
<dbReference type="WBParaSite" id="SSLN_0001381301-mRNA-1">
    <property type="protein sequence ID" value="SSLN_0001381301-mRNA-1"/>
    <property type="gene ID" value="SSLN_0001381301"/>
</dbReference>
<keyword evidence="2" id="KW-1185">Reference proteome</keyword>